<name>A0ABT1YL90_9BACL</name>
<feature type="transmembrane region" description="Helical" evidence="1">
    <location>
        <begin position="7"/>
        <end position="32"/>
    </location>
</feature>
<keyword evidence="1" id="KW-0812">Transmembrane</keyword>
<keyword evidence="1" id="KW-0472">Membrane</keyword>
<dbReference type="RefSeq" id="WP_258215518.1">
    <property type="nucleotide sequence ID" value="NZ_JANQBD010000017.1"/>
</dbReference>
<keyword evidence="1" id="KW-1133">Transmembrane helix</keyword>
<dbReference type="NCBIfam" id="NF033218">
    <property type="entry name" value="anchor_AmaP"/>
    <property type="match status" value="1"/>
</dbReference>
<protein>
    <submittedName>
        <fullName evidence="2">Alkaline shock response membrane anchor protein AmaP</fullName>
    </submittedName>
</protein>
<evidence type="ECO:0000313" key="3">
    <source>
        <dbReference type="Proteomes" id="UP001300012"/>
    </source>
</evidence>
<dbReference type="PROSITE" id="PS51257">
    <property type="entry name" value="PROKAR_LIPOPROTEIN"/>
    <property type="match status" value="1"/>
</dbReference>
<dbReference type="Proteomes" id="UP001300012">
    <property type="component" value="Unassembled WGS sequence"/>
</dbReference>
<gene>
    <name evidence="2" type="primary">amaP</name>
    <name evidence="2" type="ORF">NV381_22430</name>
</gene>
<reference evidence="2 3" key="1">
    <citation type="submission" date="2022-08" db="EMBL/GenBank/DDBJ databases">
        <title>Paenibacillus endoradicis sp. nov., Paenibacillus radicibacter sp. nov and Paenibacillus pararadicis sp. nov., three cold-adapted plant growth-promoting bacteria isolated from root of Larix gmelinii in Great Khingan.</title>
        <authorList>
            <person name="Xue H."/>
        </authorList>
    </citation>
    <scope>NUCLEOTIDE SEQUENCE [LARGE SCALE GENOMIC DNA]</scope>
    <source>
        <strain evidence="2 3">N5-1-1-5</strain>
    </source>
</reference>
<organism evidence="2 3">
    <name type="scientific">Paenibacillus radicis</name>
    <name type="common">ex Xue et al. 2023</name>
    <dbReference type="NCBI Taxonomy" id="2972489"/>
    <lineage>
        <taxon>Bacteria</taxon>
        <taxon>Bacillati</taxon>
        <taxon>Bacillota</taxon>
        <taxon>Bacilli</taxon>
        <taxon>Bacillales</taxon>
        <taxon>Paenibacillaceae</taxon>
        <taxon>Paenibacillus</taxon>
    </lineage>
</organism>
<keyword evidence="3" id="KW-1185">Reference proteome</keyword>
<comment type="caution">
    <text evidence="2">The sequence shown here is derived from an EMBL/GenBank/DDBJ whole genome shotgun (WGS) entry which is preliminary data.</text>
</comment>
<evidence type="ECO:0000313" key="2">
    <source>
        <dbReference type="EMBL" id="MCR8633948.1"/>
    </source>
</evidence>
<sequence>MVKVLDRLLLFIFSLVVLIAACTLLVCAFGWISFERVGSFAYNVYYDLNTALPFITLTVVVAVVSIRFLYVAVRRGRANAPSIDQRTDYGDIRISIETVENLSLKAAKRTRGVKDLKARVRVSPAGLEIIIRAIVDGESSIPLLTEEMQSGVKNHIEEITGIPVAVVTVFVANIQQSAPTFKSRVE</sequence>
<feature type="transmembrane region" description="Helical" evidence="1">
    <location>
        <begin position="52"/>
        <end position="73"/>
    </location>
</feature>
<proteinExistence type="predicted"/>
<evidence type="ECO:0000256" key="1">
    <source>
        <dbReference type="SAM" id="Phobius"/>
    </source>
</evidence>
<dbReference type="EMBL" id="JANQBD010000017">
    <property type="protein sequence ID" value="MCR8633948.1"/>
    <property type="molecule type" value="Genomic_DNA"/>
</dbReference>
<accession>A0ABT1YL90</accession>